<dbReference type="EMBL" id="VIWX01000005">
    <property type="protein sequence ID" value="TWF93511.1"/>
    <property type="molecule type" value="Genomic_DNA"/>
</dbReference>
<keyword evidence="4" id="KW-0804">Transcription</keyword>
<dbReference type="SMART" id="SM00421">
    <property type="entry name" value="HTH_LUXR"/>
    <property type="match status" value="1"/>
</dbReference>
<dbReference type="PROSITE" id="PS50110">
    <property type="entry name" value="RESPONSE_REGULATORY"/>
    <property type="match status" value="1"/>
</dbReference>
<dbReference type="CDD" id="cd06170">
    <property type="entry name" value="LuxR_C_like"/>
    <property type="match status" value="1"/>
</dbReference>
<gene>
    <name evidence="8" type="ORF">FHU35_15355</name>
</gene>
<keyword evidence="3" id="KW-0238">DNA-binding</keyword>
<evidence type="ECO:0000256" key="1">
    <source>
        <dbReference type="ARBA" id="ARBA00022553"/>
    </source>
</evidence>
<name>A0A561U2B4_9PSEU</name>
<evidence type="ECO:0000259" key="7">
    <source>
        <dbReference type="PROSITE" id="PS50110"/>
    </source>
</evidence>
<evidence type="ECO:0000256" key="5">
    <source>
        <dbReference type="PROSITE-ProRule" id="PRU00169"/>
    </source>
</evidence>
<dbReference type="InterPro" id="IPR011006">
    <property type="entry name" value="CheY-like_superfamily"/>
</dbReference>
<evidence type="ECO:0000259" key="6">
    <source>
        <dbReference type="PROSITE" id="PS50043"/>
    </source>
</evidence>
<protein>
    <submittedName>
        <fullName evidence="8">LuxR family two component transcriptional regulator</fullName>
    </submittedName>
</protein>
<dbReference type="Pfam" id="PF00072">
    <property type="entry name" value="Response_reg"/>
    <property type="match status" value="1"/>
</dbReference>
<organism evidence="8 9">
    <name type="scientific">Saccharopolyspora dendranthemae</name>
    <dbReference type="NCBI Taxonomy" id="1181886"/>
    <lineage>
        <taxon>Bacteria</taxon>
        <taxon>Bacillati</taxon>
        <taxon>Actinomycetota</taxon>
        <taxon>Actinomycetes</taxon>
        <taxon>Pseudonocardiales</taxon>
        <taxon>Pseudonocardiaceae</taxon>
        <taxon>Saccharopolyspora</taxon>
    </lineage>
</organism>
<dbReference type="InterPro" id="IPR016032">
    <property type="entry name" value="Sig_transdc_resp-reg_C-effctor"/>
</dbReference>
<dbReference type="SUPFAM" id="SSF52172">
    <property type="entry name" value="CheY-like"/>
    <property type="match status" value="1"/>
</dbReference>
<evidence type="ECO:0000313" key="8">
    <source>
        <dbReference type="EMBL" id="TWF93511.1"/>
    </source>
</evidence>
<dbReference type="PROSITE" id="PS50043">
    <property type="entry name" value="HTH_LUXR_2"/>
    <property type="match status" value="1"/>
</dbReference>
<sequence>MGCSVSVKVVLVDDEDLVRSGIRMILEADPEIEVVAEAANGAPVVELVSRFAPHVVLTDIQMPGVGGLEVTKRLAALPDPPAVGVLTTFDVDEYVHEALQNGAAGFLLKDTRPRDLVAAVHTLAGGEAMLSPRITRKLLTTFSSGGGAAQSAKSKMDQLTAREREVAVAVAQGSSNAEIAADLYMSQSTVKVHIGRIMQKLDAVNRTQVAIVTHDAGLA</sequence>
<dbReference type="SUPFAM" id="SSF46894">
    <property type="entry name" value="C-terminal effector domain of the bipartite response regulators"/>
    <property type="match status" value="1"/>
</dbReference>
<dbReference type="PRINTS" id="PR00038">
    <property type="entry name" value="HTHLUXR"/>
</dbReference>
<dbReference type="Gene3D" id="3.40.50.2300">
    <property type="match status" value="1"/>
</dbReference>
<feature type="domain" description="Response regulatory" evidence="7">
    <location>
        <begin position="8"/>
        <end position="124"/>
    </location>
</feature>
<dbReference type="GO" id="GO:0000160">
    <property type="term" value="P:phosphorelay signal transduction system"/>
    <property type="evidence" value="ECO:0007669"/>
    <property type="project" value="InterPro"/>
</dbReference>
<dbReference type="PANTHER" id="PTHR43214:SF24">
    <property type="entry name" value="TRANSCRIPTIONAL REGULATORY PROTEIN NARL-RELATED"/>
    <property type="match status" value="1"/>
</dbReference>
<keyword evidence="2" id="KW-0805">Transcription regulation</keyword>
<dbReference type="CDD" id="cd17535">
    <property type="entry name" value="REC_NarL-like"/>
    <property type="match status" value="1"/>
</dbReference>
<reference evidence="8 9" key="1">
    <citation type="submission" date="2019-06" db="EMBL/GenBank/DDBJ databases">
        <title>Sequencing the genomes of 1000 actinobacteria strains.</title>
        <authorList>
            <person name="Klenk H.-P."/>
        </authorList>
    </citation>
    <scope>NUCLEOTIDE SEQUENCE [LARGE SCALE GENOMIC DNA]</scope>
    <source>
        <strain evidence="8 9">DSM 46699</strain>
    </source>
</reference>
<dbReference type="GO" id="GO:0006355">
    <property type="term" value="P:regulation of DNA-templated transcription"/>
    <property type="evidence" value="ECO:0007669"/>
    <property type="project" value="InterPro"/>
</dbReference>
<feature type="modified residue" description="4-aspartylphosphate" evidence="5">
    <location>
        <position position="59"/>
    </location>
</feature>
<keyword evidence="9" id="KW-1185">Reference proteome</keyword>
<dbReference type="InterPro" id="IPR058245">
    <property type="entry name" value="NreC/VraR/RcsB-like_REC"/>
</dbReference>
<dbReference type="PROSITE" id="PS00622">
    <property type="entry name" value="HTH_LUXR_1"/>
    <property type="match status" value="1"/>
</dbReference>
<dbReference type="InterPro" id="IPR000792">
    <property type="entry name" value="Tscrpt_reg_LuxR_C"/>
</dbReference>
<feature type="domain" description="HTH luxR-type" evidence="6">
    <location>
        <begin position="152"/>
        <end position="217"/>
    </location>
</feature>
<dbReference type="AlphaFoldDB" id="A0A561U2B4"/>
<proteinExistence type="predicted"/>
<evidence type="ECO:0000256" key="4">
    <source>
        <dbReference type="ARBA" id="ARBA00023163"/>
    </source>
</evidence>
<dbReference type="PANTHER" id="PTHR43214">
    <property type="entry name" value="TWO-COMPONENT RESPONSE REGULATOR"/>
    <property type="match status" value="1"/>
</dbReference>
<dbReference type="SMART" id="SM00448">
    <property type="entry name" value="REC"/>
    <property type="match status" value="1"/>
</dbReference>
<dbReference type="Pfam" id="PF00196">
    <property type="entry name" value="GerE"/>
    <property type="match status" value="1"/>
</dbReference>
<dbReference type="InterPro" id="IPR039420">
    <property type="entry name" value="WalR-like"/>
</dbReference>
<dbReference type="Proteomes" id="UP000316184">
    <property type="component" value="Unassembled WGS sequence"/>
</dbReference>
<accession>A0A561U2B4</accession>
<dbReference type="GO" id="GO:0003677">
    <property type="term" value="F:DNA binding"/>
    <property type="evidence" value="ECO:0007669"/>
    <property type="project" value="UniProtKB-KW"/>
</dbReference>
<evidence type="ECO:0000313" key="9">
    <source>
        <dbReference type="Proteomes" id="UP000316184"/>
    </source>
</evidence>
<keyword evidence="1 5" id="KW-0597">Phosphoprotein</keyword>
<comment type="caution">
    <text evidence="8">The sequence shown here is derived from an EMBL/GenBank/DDBJ whole genome shotgun (WGS) entry which is preliminary data.</text>
</comment>
<dbReference type="InterPro" id="IPR001789">
    <property type="entry name" value="Sig_transdc_resp-reg_receiver"/>
</dbReference>
<evidence type="ECO:0000256" key="2">
    <source>
        <dbReference type="ARBA" id="ARBA00023015"/>
    </source>
</evidence>
<evidence type="ECO:0000256" key="3">
    <source>
        <dbReference type="ARBA" id="ARBA00023125"/>
    </source>
</evidence>